<sequence length="273" mass="29962">MKLRLQTGWNATSAATVGASNATSSRQAPEMVEVDVANQDRGMALLRKYISPESFQDHRSDEEFSSEIITESNQNVLERIKSWLHDAERRRKFLWIDPSANSNNFAAQNLLSAEDIEEICRDAGIFGASFSFSRRAASTTTTGPDDAQKARMSLFPTLAYQLAIAVPQVEQRIAAVGLRDPAVFTRSLVSQLTELIAKPLLRAPSTATANVQPRVMIIEGLEFAEGSDDGGTKEIVDAITQCLQGFMIPIGFILVKSSGGSKMPRRVVRVTRQ</sequence>
<dbReference type="EMBL" id="MU155236">
    <property type="protein sequence ID" value="KAF9478372.1"/>
    <property type="molecule type" value="Genomic_DNA"/>
</dbReference>
<evidence type="ECO:0000313" key="2">
    <source>
        <dbReference type="Proteomes" id="UP000807469"/>
    </source>
</evidence>
<dbReference type="OrthoDB" id="3045137at2759"/>
<dbReference type="AlphaFoldDB" id="A0A9P6CTF6"/>
<protein>
    <submittedName>
        <fullName evidence="1">Uncharacterized protein</fullName>
    </submittedName>
</protein>
<keyword evidence="2" id="KW-1185">Reference proteome</keyword>
<dbReference type="Proteomes" id="UP000807469">
    <property type="component" value="Unassembled WGS sequence"/>
</dbReference>
<accession>A0A9P6CTF6</accession>
<gene>
    <name evidence="1" type="ORF">BDN70DRAFT_880061</name>
</gene>
<name>A0A9P6CTF6_9AGAR</name>
<comment type="caution">
    <text evidence="1">The sequence shown here is derived from an EMBL/GenBank/DDBJ whole genome shotgun (WGS) entry which is preliminary data.</text>
</comment>
<proteinExistence type="predicted"/>
<reference evidence="1" key="1">
    <citation type="submission" date="2020-11" db="EMBL/GenBank/DDBJ databases">
        <authorList>
            <consortium name="DOE Joint Genome Institute"/>
            <person name="Ahrendt S."/>
            <person name="Riley R."/>
            <person name="Andreopoulos W."/>
            <person name="Labutti K."/>
            <person name="Pangilinan J."/>
            <person name="Ruiz-Duenas F.J."/>
            <person name="Barrasa J.M."/>
            <person name="Sanchez-Garcia M."/>
            <person name="Camarero S."/>
            <person name="Miyauchi S."/>
            <person name="Serrano A."/>
            <person name="Linde D."/>
            <person name="Babiker R."/>
            <person name="Drula E."/>
            <person name="Ayuso-Fernandez I."/>
            <person name="Pacheco R."/>
            <person name="Padilla G."/>
            <person name="Ferreira P."/>
            <person name="Barriuso J."/>
            <person name="Kellner H."/>
            <person name="Castanera R."/>
            <person name="Alfaro M."/>
            <person name="Ramirez L."/>
            <person name="Pisabarro A.G."/>
            <person name="Kuo A."/>
            <person name="Tritt A."/>
            <person name="Lipzen A."/>
            <person name="He G."/>
            <person name="Yan M."/>
            <person name="Ng V."/>
            <person name="Cullen D."/>
            <person name="Martin F."/>
            <person name="Rosso M.-N."/>
            <person name="Henrissat B."/>
            <person name="Hibbett D."/>
            <person name="Martinez A.T."/>
            <person name="Grigoriev I.V."/>
        </authorList>
    </citation>
    <scope>NUCLEOTIDE SEQUENCE</scope>
    <source>
        <strain evidence="1">CIRM-BRFM 674</strain>
    </source>
</reference>
<evidence type="ECO:0000313" key="1">
    <source>
        <dbReference type="EMBL" id="KAF9478372.1"/>
    </source>
</evidence>
<organism evidence="1 2">
    <name type="scientific">Pholiota conissans</name>
    <dbReference type="NCBI Taxonomy" id="109636"/>
    <lineage>
        <taxon>Eukaryota</taxon>
        <taxon>Fungi</taxon>
        <taxon>Dikarya</taxon>
        <taxon>Basidiomycota</taxon>
        <taxon>Agaricomycotina</taxon>
        <taxon>Agaricomycetes</taxon>
        <taxon>Agaricomycetidae</taxon>
        <taxon>Agaricales</taxon>
        <taxon>Agaricineae</taxon>
        <taxon>Strophariaceae</taxon>
        <taxon>Pholiota</taxon>
    </lineage>
</organism>